<dbReference type="AlphaFoldDB" id="A0AAV5E638"/>
<organism evidence="2 3">
    <name type="scientific">Eleusine coracana subsp. coracana</name>
    <dbReference type="NCBI Taxonomy" id="191504"/>
    <lineage>
        <taxon>Eukaryota</taxon>
        <taxon>Viridiplantae</taxon>
        <taxon>Streptophyta</taxon>
        <taxon>Embryophyta</taxon>
        <taxon>Tracheophyta</taxon>
        <taxon>Spermatophyta</taxon>
        <taxon>Magnoliopsida</taxon>
        <taxon>Liliopsida</taxon>
        <taxon>Poales</taxon>
        <taxon>Poaceae</taxon>
        <taxon>PACMAD clade</taxon>
        <taxon>Chloridoideae</taxon>
        <taxon>Cynodonteae</taxon>
        <taxon>Eleusininae</taxon>
        <taxon>Eleusine</taxon>
    </lineage>
</organism>
<accession>A0AAV5E638</accession>
<keyword evidence="3" id="KW-1185">Reference proteome</keyword>
<gene>
    <name evidence="2" type="primary">gb06042</name>
    <name evidence="2" type="ORF">PR202_gb06042</name>
</gene>
<feature type="compositionally biased region" description="Basic and acidic residues" evidence="1">
    <location>
        <begin position="34"/>
        <end position="44"/>
    </location>
</feature>
<evidence type="ECO:0000313" key="3">
    <source>
        <dbReference type="Proteomes" id="UP001054889"/>
    </source>
</evidence>
<feature type="compositionally biased region" description="Gly residues" evidence="1">
    <location>
        <begin position="24"/>
        <end position="33"/>
    </location>
</feature>
<proteinExistence type="predicted"/>
<feature type="region of interest" description="Disordered" evidence="1">
    <location>
        <begin position="1"/>
        <end position="47"/>
    </location>
</feature>
<evidence type="ECO:0000313" key="2">
    <source>
        <dbReference type="EMBL" id="GJN18839.1"/>
    </source>
</evidence>
<feature type="compositionally biased region" description="Basic and acidic residues" evidence="1">
    <location>
        <begin position="11"/>
        <end position="22"/>
    </location>
</feature>
<dbReference type="EMBL" id="BQKI01000074">
    <property type="protein sequence ID" value="GJN18839.1"/>
    <property type="molecule type" value="Genomic_DNA"/>
</dbReference>
<comment type="caution">
    <text evidence="2">The sequence shown here is derived from an EMBL/GenBank/DDBJ whole genome shotgun (WGS) entry which is preliminary data.</text>
</comment>
<evidence type="ECO:0000256" key="1">
    <source>
        <dbReference type="SAM" id="MobiDB-lite"/>
    </source>
</evidence>
<name>A0AAV5E638_ELECO</name>
<reference evidence="2" key="1">
    <citation type="journal article" date="2018" name="DNA Res.">
        <title>Multiple hybrid de novo genome assembly of finger millet, an orphan allotetraploid crop.</title>
        <authorList>
            <person name="Hatakeyama M."/>
            <person name="Aluri S."/>
            <person name="Balachadran M.T."/>
            <person name="Sivarajan S.R."/>
            <person name="Patrignani A."/>
            <person name="Gruter S."/>
            <person name="Poveda L."/>
            <person name="Shimizu-Inatsugi R."/>
            <person name="Baeten J."/>
            <person name="Francoijs K.J."/>
            <person name="Nataraja K.N."/>
            <person name="Reddy Y.A.N."/>
            <person name="Phadnis S."/>
            <person name="Ravikumar R.L."/>
            <person name="Schlapbach R."/>
            <person name="Sreeman S.M."/>
            <person name="Shimizu K.K."/>
        </authorList>
    </citation>
    <scope>NUCLEOTIDE SEQUENCE</scope>
</reference>
<sequence length="96" mass="10894">MEVFVAGEEEGERREGRGDREAGTNGGKRGGGGQERRGLRREEDAVSAPEWWVGTARSLMAWPGCPPSFPFPSQEANKEMDGWMEWVEWRRWWPGG</sequence>
<dbReference type="Proteomes" id="UP001054889">
    <property type="component" value="Unassembled WGS sequence"/>
</dbReference>
<protein>
    <submittedName>
        <fullName evidence="2">Uncharacterized protein</fullName>
    </submittedName>
</protein>
<reference evidence="2" key="2">
    <citation type="submission" date="2021-12" db="EMBL/GenBank/DDBJ databases">
        <title>Resequencing data analysis of finger millet.</title>
        <authorList>
            <person name="Hatakeyama M."/>
            <person name="Aluri S."/>
            <person name="Balachadran M.T."/>
            <person name="Sivarajan S.R."/>
            <person name="Poveda L."/>
            <person name="Shimizu-Inatsugi R."/>
            <person name="Schlapbach R."/>
            <person name="Sreeman S.M."/>
            <person name="Shimizu K.K."/>
        </authorList>
    </citation>
    <scope>NUCLEOTIDE SEQUENCE</scope>
</reference>